<dbReference type="EMBL" id="CP002771">
    <property type="protein sequence ID" value="AEF54617.1"/>
    <property type="molecule type" value="Genomic_DNA"/>
</dbReference>
<evidence type="ECO:0000256" key="1">
    <source>
        <dbReference type="SAM" id="SignalP"/>
    </source>
</evidence>
<dbReference type="STRING" id="491952.Mar181_1576"/>
<dbReference type="PANTHER" id="PTHR35841:SF1">
    <property type="entry name" value="PHOSPHONATES-BINDING PERIPLASMIC PROTEIN"/>
    <property type="match status" value="1"/>
</dbReference>
<dbReference type="Gene3D" id="3.40.190.10">
    <property type="entry name" value="Periplasmic binding protein-like II"/>
    <property type="match status" value="2"/>
</dbReference>
<dbReference type="CDD" id="cd01071">
    <property type="entry name" value="PBP2_PhnD_like"/>
    <property type="match status" value="1"/>
</dbReference>
<feature type="signal peptide" evidence="1">
    <location>
        <begin position="1"/>
        <end position="18"/>
    </location>
</feature>
<dbReference type="KEGG" id="mpc:Mar181_1576"/>
<dbReference type="Pfam" id="PF12974">
    <property type="entry name" value="Phosphonate-bd"/>
    <property type="match status" value="1"/>
</dbReference>
<dbReference type="Proteomes" id="UP000009230">
    <property type="component" value="Chromosome"/>
</dbReference>
<evidence type="ECO:0000313" key="2">
    <source>
        <dbReference type="EMBL" id="AEF54617.1"/>
    </source>
</evidence>
<name>F6CYK8_MARPP</name>
<proteinExistence type="predicted"/>
<feature type="chain" id="PRO_5003332893" evidence="1">
    <location>
        <begin position="19"/>
        <end position="270"/>
    </location>
</feature>
<gene>
    <name evidence="2" type="ordered locus">Mar181_1576</name>
</gene>
<keyword evidence="1" id="KW-0732">Signal</keyword>
<accession>F6CYK8</accession>
<dbReference type="RefSeq" id="WP_013796092.1">
    <property type="nucleotide sequence ID" value="NC_015559.1"/>
</dbReference>
<keyword evidence="3" id="KW-1185">Reference proteome</keyword>
<dbReference type="AlphaFoldDB" id="F6CYK8"/>
<organism evidence="2 3">
    <name type="scientific">Marinomonas posidonica (strain CECT 7376 / NCIMB 14433 / IVIA-Po-181)</name>
    <dbReference type="NCBI Taxonomy" id="491952"/>
    <lineage>
        <taxon>Bacteria</taxon>
        <taxon>Pseudomonadati</taxon>
        <taxon>Pseudomonadota</taxon>
        <taxon>Gammaproteobacteria</taxon>
        <taxon>Oceanospirillales</taxon>
        <taxon>Oceanospirillaceae</taxon>
        <taxon>Marinomonas</taxon>
    </lineage>
</organism>
<dbReference type="eggNOG" id="COG3221">
    <property type="taxonomic scope" value="Bacteria"/>
</dbReference>
<dbReference type="HOGENOM" id="CLU_051472_7_0_6"/>
<dbReference type="PANTHER" id="PTHR35841">
    <property type="entry name" value="PHOSPHONATES-BINDING PERIPLASMIC PROTEIN"/>
    <property type="match status" value="1"/>
</dbReference>
<reference evidence="2 3" key="1">
    <citation type="journal article" date="2012" name="Stand. Genomic Sci.">
        <title>Complete genome sequence of Marinomonas posidonica type strain (IVIA-Po-181(T)).</title>
        <authorList>
            <person name="Lucas-Elio P."/>
            <person name="Goodwin L."/>
            <person name="Woyke T."/>
            <person name="Pitluck S."/>
            <person name="Nolan M."/>
            <person name="Kyrpides N.C."/>
            <person name="Detter J.C."/>
            <person name="Copeland A."/>
            <person name="Lu M."/>
            <person name="Bruce D."/>
            <person name="Detter C."/>
            <person name="Tapia R."/>
            <person name="Han S."/>
            <person name="Land M.L."/>
            <person name="Ivanova N."/>
            <person name="Mikhailova N."/>
            <person name="Johnston A.W."/>
            <person name="Sanchez-Amat A."/>
        </authorList>
    </citation>
    <scope>NUCLEOTIDE SEQUENCE [LARGE SCALE GENOMIC DNA]</scope>
    <source>
        <strain evidence="3">CECT 7376 / NCIMB 14433 / IVIA-Po-181</strain>
    </source>
</reference>
<protein>
    <submittedName>
        <fullName evidence="2">Phosphonate ABC transporter, periplasmic phosphonate-binding protein</fullName>
    </submittedName>
</protein>
<dbReference type="SUPFAM" id="SSF53850">
    <property type="entry name" value="Periplasmic binding protein-like II"/>
    <property type="match status" value="1"/>
</dbReference>
<evidence type="ECO:0000313" key="3">
    <source>
        <dbReference type="Proteomes" id="UP000009230"/>
    </source>
</evidence>
<sequence length="270" mass="30283">MMTRLWLLVALLLPSLCAAQTLTFGVVPQQSAKTLAAKWSPVLSYISEQAGVTLQFATAKNIPEFEKRLLAGEYDLAYMNPYHYVVFHQKPGYQAIAKQKDKQIRGIVVVRKDSAIRSLEDLQNTRLAFPSPAAFAASILPRAQMTQENIVFTPSYVSSHDSVYLNVARGFFPAGGGVIRTFNNTSPEVRDQLKVLWRTKPYTSHAIAAHPRVPQAQLTKIVQVMMQMNGEPEAMALLKVLNFKGLEAASNDRWDDIRDLDIKLLDYMLE</sequence>